<protein>
    <recommendedName>
        <fullName evidence="4">ADF-H domain-containing protein</fullName>
    </recommendedName>
</protein>
<evidence type="ECO:0000313" key="5">
    <source>
        <dbReference type="EMBL" id="CAK0782710.1"/>
    </source>
</evidence>
<dbReference type="GO" id="GO:0015629">
    <property type="term" value="C:actin cytoskeleton"/>
    <property type="evidence" value="ECO:0007669"/>
    <property type="project" value="InterPro"/>
</dbReference>
<feature type="region of interest" description="Disordered" evidence="3">
    <location>
        <begin position="66"/>
        <end position="179"/>
    </location>
</feature>
<dbReference type="GO" id="GO:0003779">
    <property type="term" value="F:actin binding"/>
    <property type="evidence" value="ECO:0007669"/>
    <property type="project" value="UniProtKB-KW"/>
</dbReference>
<sequence length="325" mass="34515">MELLRTAKAALDEGLIDQGDYDSVKTSFLRAQQIKAGLDAGFIPEAEYSHVKHAFLESLNIGLPSSGGRSARSDAAGPTAPAAVPKAPAAPARPQPSQQAPPPSKNVATSSERATLPAKSSAADSRNEKADAQRPGATSSSKSVAVPAAAAGQNGSAMRLGRTEVPTNIPNMGGRRPKQAQATSMSGISVSDDAVNMFYFLKAKSTYRWATWMINSAGSQVVIADVGDKESSYEDFLSVLPSSDCRYGVYDYQFTNSEGCIFNKLVFYSWAPDAAKIKAKMMYASTKDFFKGFLDGLSVELQASDVADISERDAAEAVRSSTTRQ</sequence>
<keyword evidence="6" id="KW-1185">Reference proteome</keyword>
<dbReference type="Pfam" id="PF00241">
    <property type="entry name" value="Cofilin_ADF"/>
    <property type="match status" value="1"/>
</dbReference>
<dbReference type="GO" id="GO:0030042">
    <property type="term" value="P:actin filament depolymerization"/>
    <property type="evidence" value="ECO:0007669"/>
    <property type="project" value="InterPro"/>
</dbReference>
<feature type="domain" description="ADF-H" evidence="4">
    <location>
        <begin position="187"/>
        <end position="319"/>
    </location>
</feature>
<dbReference type="SUPFAM" id="SSF55753">
    <property type="entry name" value="Actin depolymerizing proteins"/>
    <property type="match status" value="1"/>
</dbReference>
<evidence type="ECO:0000256" key="2">
    <source>
        <dbReference type="ARBA" id="ARBA00023203"/>
    </source>
</evidence>
<dbReference type="InterPro" id="IPR029006">
    <property type="entry name" value="ADF-H/Gelsolin-like_dom_sf"/>
</dbReference>
<feature type="compositionally biased region" description="Pro residues" evidence="3">
    <location>
        <begin position="91"/>
        <end position="104"/>
    </location>
</feature>
<name>A0AAV1I847_9CHLO</name>
<dbReference type="PROSITE" id="PS51263">
    <property type="entry name" value="ADF_H"/>
    <property type="match status" value="1"/>
</dbReference>
<evidence type="ECO:0000313" key="6">
    <source>
        <dbReference type="Proteomes" id="UP001314263"/>
    </source>
</evidence>
<dbReference type="EMBL" id="CAUYUE010000007">
    <property type="protein sequence ID" value="CAK0782710.1"/>
    <property type="molecule type" value="Genomic_DNA"/>
</dbReference>
<keyword evidence="2" id="KW-0009">Actin-binding</keyword>
<dbReference type="InterPro" id="IPR017904">
    <property type="entry name" value="ADF/Cofilin"/>
</dbReference>
<dbReference type="Gene3D" id="3.40.20.10">
    <property type="entry name" value="Severin"/>
    <property type="match status" value="1"/>
</dbReference>
<organism evidence="5 6">
    <name type="scientific">Coccomyxa viridis</name>
    <dbReference type="NCBI Taxonomy" id="1274662"/>
    <lineage>
        <taxon>Eukaryota</taxon>
        <taxon>Viridiplantae</taxon>
        <taxon>Chlorophyta</taxon>
        <taxon>core chlorophytes</taxon>
        <taxon>Trebouxiophyceae</taxon>
        <taxon>Trebouxiophyceae incertae sedis</taxon>
        <taxon>Coccomyxaceae</taxon>
        <taxon>Coccomyxa</taxon>
    </lineage>
</organism>
<proteinExistence type="inferred from homology"/>
<reference evidence="5 6" key="1">
    <citation type="submission" date="2023-10" db="EMBL/GenBank/DDBJ databases">
        <authorList>
            <person name="Maclean D."/>
            <person name="Macfadyen A."/>
        </authorList>
    </citation>
    <scope>NUCLEOTIDE SEQUENCE [LARGE SCALE GENOMIC DNA]</scope>
</reference>
<comment type="caution">
    <text evidence="5">The sequence shown here is derived from an EMBL/GenBank/DDBJ whole genome shotgun (WGS) entry which is preliminary data.</text>
</comment>
<dbReference type="SMART" id="SM00102">
    <property type="entry name" value="ADF"/>
    <property type="match status" value="1"/>
</dbReference>
<accession>A0AAV1I847</accession>
<dbReference type="Proteomes" id="UP001314263">
    <property type="component" value="Unassembled WGS sequence"/>
</dbReference>
<comment type="similarity">
    <text evidence="1">Belongs to the actin-binding proteins ADF family.</text>
</comment>
<dbReference type="CDD" id="cd11286">
    <property type="entry name" value="ADF_cofilin_like"/>
    <property type="match status" value="1"/>
</dbReference>
<evidence type="ECO:0000256" key="1">
    <source>
        <dbReference type="ARBA" id="ARBA00006844"/>
    </source>
</evidence>
<dbReference type="InterPro" id="IPR002108">
    <property type="entry name" value="ADF-H"/>
</dbReference>
<feature type="compositionally biased region" description="Low complexity" evidence="3">
    <location>
        <begin position="137"/>
        <end position="157"/>
    </location>
</feature>
<dbReference type="PANTHER" id="PTHR11913">
    <property type="entry name" value="COFILIN-RELATED"/>
    <property type="match status" value="1"/>
</dbReference>
<dbReference type="AlphaFoldDB" id="A0AAV1I847"/>
<feature type="compositionally biased region" description="Low complexity" evidence="3">
    <location>
        <begin position="66"/>
        <end position="90"/>
    </location>
</feature>
<gene>
    <name evidence="5" type="ORF">CVIRNUC_005905</name>
</gene>
<evidence type="ECO:0000259" key="4">
    <source>
        <dbReference type="PROSITE" id="PS51263"/>
    </source>
</evidence>
<evidence type="ECO:0000256" key="3">
    <source>
        <dbReference type="SAM" id="MobiDB-lite"/>
    </source>
</evidence>